<accession>A0A9P8UVL9</accession>
<proteinExistence type="predicted"/>
<reference evidence="1" key="1">
    <citation type="journal article" date="2021" name="Nat. Commun.">
        <title>Genetic determinants of endophytism in the Arabidopsis root mycobiome.</title>
        <authorList>
            <person name="Mesny F."/>
            <person name="Miyauchi S."/>
            <person name="Thiergart T."/>
            <person name="Pickel B."/>
            <person name="Atanasova L."/>
            <person name="Karlsson M."/>
            <person name="Huettel B."/>
            <person name="Barry K.W."/>
            <person name="Haridas S."/>
            <person name="Chen C."/>
            <person name="Bauer D."/>
            <person name="Andreopoulos W."/>
            <person name="Pangilinan J."/>
            <person name="LaButti K."/>
            <person name="Riley R."/>
            <person name="Lipzen A."/>
            <person name="Clum A."/>
            <person name="Drula E."/>
            <person name="Henrissat B."/>
            <person name="Kohler A."/>
            <person name="Grigoriev I.V."/>
            <person name="Martin F.M."/>
            <person name="Hacquard S."/>
        </authorList>
    </citation>
    <scope>NUCLEOTIDE SEQUENCE</scope>
    <source>
        <strain evidence="1">MPI-SDFR-AT-0073</strain>
    </source>
</reference>
<keyword evidence="2" id="KW-1185">Reference proteome</keyword>
<evidence type="ECO:0000313" key="2">
    <source>
        <dbReference type="Proteomes" id="UP000758603"/>
    </source>
</evidence>
<gene>
    <name evidence="1" type="ORF">BKA67DRAFT_529207</name>
</gene>
<name>A0A9P8UVL9_9PEZI</name>
<dbReference type="AlphaFoldDB" id="A0A9P8UVL9"/>
<dbReference type="OrthoDB" id="4686136at2759"/>
<dbReference type="EMBL" id="JAGPXC010000001">
    <property type="protein sequence ID" value="KAH6659018.1"/>
    <property type="molecule type" value="Genomic_DNA"/>
</dbReference>
<dbReference type="Proteomes" id="UP000758603">
    <property type="component" value="Unassembled WGS sequence"/>
</dbReference>
<organism evidence="1 2">
    <name type="scientific">Truncatella angustata</name>
    <dbReference type="NCBI Taxonomy" id="152316"/>
    <lineage>
        <taxon>Eukaryota</taxon>
        <taxon>Fungi</taxon>
        <taxon>Dikarya</taxon>
        <taxon>Ascomycota</taxon>
        <taxon>Pezizomycotina</taxon>
        <taxon>Sordariomycetes</taxon>
        <taxon>Xylariomycetidae</taxon>
        <taxon>Amphisphaeriales</taxon>
        <taxon>Sporocadaceae</taxon>
        <taxon>Truncatella</taxon>
    </lineage>
</organism>
<comment type="caution">
    <text evidence="1">The sequence shown here is derived from an EMBL/GenBank/DDBJ whole genome shotgun (WGS) entry which is preliminary data.</text>
</comment>
<protein>
    <submittedName>
        <fullName evidence="1">Uncharacterized protein</fullName>
    </submittedName>
</protein>
<dbReference type="RefSeq" id="XP_045963149.1">
    <property type="nucleotide sequence ID" value="XM_046099027.1"/>
</dbReference>
<dbReference type="GeneID" id="70127919"/>
<evidence type="ECO:0000313" key="1">
    <source>
        <dbReference type="EMBL" id="KAH6659018.1"/>
    </source>
</evidence>
<sequence length="373" mass="42882">MATAAAALPGTFNFQGLPGELRNAIFLQAHRDRRNYVMHHYFLVQRDVTVGRSLRRYYSMPRCYVCVNPFGRSINDNTPVTRHAPIFRGIPGSNVDGHFLSWRKIELPRGAHFKRATMTYATRNVRAQFAASEHRPPGEKYIYVDWFQDVFVFHNVYGYPPYSAPPADVSSDRQNQFQFLSDNLSRGVNQNVGYTAGGGHLNWVTNVRKAGVIIHDHFYPVTPAPLRDGYTQWILTIVNNVIDRFQSLQRLYLIIDAWDPACALLAGDRRDLDTGRRQTLDSDGFVDYFRFLRSHRSAIHHSGYVCQCQIPIHAPPPAHFNPYLYDSMQDAVLRNNLETAVTRSWIMGNVTLESRLLRTLRRKARTQWSVYCG</sequence>